<organism evidence="11 12">
    <name type="scientific">ssRNA phage SRR7976356_5</name>
    <dbReference type="NCBI Taxonomy" id="2786736"/>
    <lineage>
        <taxon>Viruses</taxon>
        <taxon>Riboviria</taxon>
        <taxon>Orthornavirae</taxon>
        <taxon>Lenarviricota</taxon>
        <taxon>Leviviricetes</taxon>
        <taxon>Norzivirales</taxon>
        <taxon>Fiersviridae</taxon>
        <taxon>Dorudgevirus</taxon>
        <taxon>Dorudgevirus caenadaptatum</taxon>
        <taxon>Pipunevirus caenadaptatum</taxon>
    </lineage>
</organism>
<keyword evidence="4" id="KW-0548">Nucleotidyltransferase</keyword>
<evidence type="ECO:0000256" key="8">
    <source>
        <dbReference type="ARBA" id="ARBA00048744"/>
    </source>
</evidence>
<name>A0A8S5L171_9VIRU</name>
<dbReference type="GO" id="GO:0003968">
    <property type="term" value="F:RNA-directed RNA polymerase activity"/>
    <property type="evidence" value="ECO:0007669"/>
    <property type="project" value="UniProtKB-KW"/>
</dbReference>
<evidence type="ECO:0000313" key="12">
    <source>
        <dbReference type="Proteomes" id="UP000677583"/>
    </source>
</evidence>
<dbReference type="EMBL" id="BK013759">
    <property type="protein sequence ID" value="DAD51227.1"/>
    <property type="molecule type" value="Genomic_RNA"/>
</dbReference>
<keyword evidence="5" id="KW-0547">Nucleotide-binding</keyword>
<dbReference type="Pfam" id="PF03431">
    <property type="entry name" value="RNA_replicase_B"/>
    <property type="match status" value="1"/>
</dbReference>
<evidence type="ECO:0000256" key="9">
    <source>
        <dbReference type="PIRSR" id="PIRSR605093-1"/>
    </source>
</evidence>
<comment type="catalytic activity">
    <reaction evidence="8">
        <text>RNA(n) + a ribonucleoside 5'-triphosphate = RNA(n+1) + diphosphate</text>
        <dbReference type="Rhea" id="RHEA:21248"/>
        <dbReference type="Rhea" id="RHEA-COMP:14527"/>
        <dbReference type="Rhea" id="RHEA-COMP:17342"/>
        <dbReference type="ChEBI" id="CHEBI:33019"/>
        <dbReference type="ChEBI" id="CHEBI:61557"/>
        <dbReference type="ChEBI" id="CHEBI:140395"/>
        <dbReference type="EC" id="2.7.7.48"/>
    </reaction>
</comment>
<dbReference type="GO" id="GO:0000166">
    <property type="term" value="F:nucleotide binding"/>
    <property type="evidence" value="ECO:0007669"/>
    <property type="project" value="UniProtKB-KW"/>
</dbReference>
<proteinExistence type="predicted"/>
<evidence type="ECO:0000259" key="10">
    <source>
        <dbReference type="PROSITE" id="PS50522"/>
    </source>
</evidence>
<dbReference type="InterPro" id="IPR005093">
    <property type="entry name" value="RNArep_beta"/>
</dbReference>
<evidence type="ECO:0000256" key="5">
    <source>
        <dbReference type="ARBA" id="ARBA00022741"/>
    </source>
</evidence>
<keyword evidence="6" id="KW-0693">Viral RNA replication</keyword>
<feature type="binding site" evidence="9">
    <location>
        <position position="370"/>
    </location>
    <ligand>
        <name>Mg(2+)</name>
        <dbReference type="ChEBI" id="CHEBI:18420"/>
        <label>2</label>
    </ligand>
</feature>
<dbReference type="SUPFAM" id="SSF56672">
    <property type="entry name" value="DNA/RNA polymerases"/>
    <property type="match status" value="1"/>
</dbReference>
<dbReference type="PROSITE" id="PS50522">
    <property type="entry name" value="RDRP_PHAGE"/>
    <property type="match status" value="1"/>
</dbReference>
<feature type="binding site" evidence="9">
    <location>
        <position position="371"/>
    </location>
    <ligand>
        <name>Mg(2+)</name>
        <dbReference type="ChEBI" id="CHEBI:18420"/>
        <label>2</label>
    </ligand>
</feature>
<evidence type="ECO:0000313" key="11">
    <source>
        <dbReference type="EMBL" id="DAD51227.1"/>
    </source>
</evidence>
<keyword evidence="12" id="KW-1185">Reference proteome</keyword>
<keyword evidence="2 11" id="KW-0696">RNA-directed RNA polymerase</keyword>
<accession>A0A8S5L171</accession>
<sequence length="567" mass="63564">MRVFTRWNEEASTEVSNELLKRLARLHLEQICSKAVRDVLPSIDASVHDWCSFDVSALYRLSGEAVGVPTVILKEDIYHASQIRAFFSKRQDIDVGIRKAQVAVDTFKETEVQCKLMNEAFRSWSKGGFKFHPDVEGVFHAAQRKIDRVLGPCPDVDELVGYFGPGATTQLPRRMACAKEKLSQPLACSGDMIPVLSSALGSLPHLLEGDSEIVTATVEIHSGKLVTVPKSWKTDRTVMIEPWLNSFFQLGVGRLMAARLKRQGVDVTDQAKNKNLAQIASLTGALATLDLSSASDSISVELVRHLLPTDWYDLLSCLRTSMCEYEGEGFPLEKFSSMGNGFTFALETLIFWALVSSLPGCSSITSVYGDDIIIPTEAVPKALLVLRSAGFSVNMEKSFWTGAFRESCGGDYFSGFDVRPFFIKDKLKCSDVFRLHNQYVARFHLDFAEEVESWISEHVRLYGPQGYGDGHLHLMNPEDHMYRTRKVRRRGWGGYLFDTYTWKKRKFSLPRPGDRILPLYSIYVSDVGEDSALNPEKSEREFTDEGIPVDLLPGTAGYKRISIYVLG</sequence>
<evidence type="ECO:0000256" key="2">
    <source>
        <dbReference type="ARBA" id="ARBA00022484"/>
    </source>
</evidence>
<evidence type="ECO:0000256" key="7">
    <source>
        <dbReference type="ARBA" id="ARBA00030248"/>
    </source>
</evidence>
<gene>
    <name evidence="11" type="primary">SRR7976356_5_3</name>
</gene>
<dbReference type="GO" id="GO:0039694">
    <property type="term" value="P:viral RNA genome replication"/>
    <property type="evidence" value="ECO:0007669"/>
    <property type="project" value="InterPro"/>
</dbReference>
<dbReference type="EC" id="2.7.7.48" evidence="1"/>
<keyword evidence="3" id="KW-0808">Transferase</keyword>
<feature type="binding site" evidence="9">
    <location>
        <position position="290"/>
    </location>
    <ligand>
        <name>Mg(2+)</name>
        <dbReference type="ChEBI" id="CHEBI:18420"/>
        <label>2</label>
    </ligand>
</feature>
<evidence type="ECO:0000256" key="4">
    <source>
        <dbReference type="ARBA" id="ARBA00022695"/>
    </source>
</evidence>
<reference evidence="11" key="1">
    <citation type="submission" date="2020-09" db="EMBL/GenBank/DDBJ databases">
        <title>Leviviricetes taxonomy.</title>
        <authorList>
            <person name="Stockdale S.R."/>
            <person name="Callanan J."/>
            <person name="Adriaenssens E.M."/>
            <person name="Kuhn J.H."/>
            <person name="Rumnieks J."/>
            <person name="Shkoporov A."/>
            <person name="Draper L.A."/>
            <person name="Ross P."/>
            <person name="Hill C."/>
        </authorList>
    </citation>
    <scope>NUCLEOTIDE SEQUENCE</scope>
</reference>
<comment type="cofactor">
    <cofactor evidence="9">
        <name>Mg(2+)</name>
        <dbReference type="ChEBI" id="CHEBI:18420"/>
    </cofactor>
    <text evidence="9">Binds 2 Mg(2+) per subunit.</text>
</comment>
<keyword evidence="9" id="KW-0460">Magnesium</keyword>
<evidence type="ECO:0000256" key="6">
    <source>
        <dbReference type="ARBA" id="ARBA00022953"/>
    </source>
</evidence>
<dbReference type="Proteomes" id="UP000677583">
    <property type="component" value="Segment"/>
</dbReference>
<keyword evidence="9" id="KW-0479">Metal-binding</keyword>
<dbReference type="KEGG" id="vg:80398854"/>
<dbReference type="GO" id="GO:0046872">
    <property type="term" value="F:metal ion binding"/>
    <property type="evidence" value="ECO:0007669"/>
    <property type="project" value="UniProtKB-KW"/>
</dbReference>
<evidence type="ECO:0000256" key="3">
    <source>
        <dbReference type="ARBA" id="ARBA00022679"/>
    </source>
</evidence>
<protein>
    <recommendedName>
        <fullName evidence="1">RNA-directed RNA polymerase</fullName>
        <ecNumber evidence="1">2.7.7.48</ecNumber>
    </recommendedName>
    <alternativeName>
        <fullName evidence="7">RNA replicase beta chain</fullName>
    </alternativeName>
</protein>
<evidence type="ECO:0000256" key="1">
    <source>
        <dbReference type="ARBA" id="ARBA00012494"/>
    </source>
</evidence>
<dbReference type="GeneID" id="80398854"/>
<dbReference type="RefSeq" id="YP_010769749.1">
    <property type="nucleotide sequence ID" value="NC_074064.1"/>
</dbReference>
<dbReference type="InterPro" id="IPR043502">
    <property type="entry name" value="DNA/RNA_pol_sf"/>
</dbReference>
<dbReference type="InterPro" id="IPR007096">
    <property type="entry name" value="RNA-dir_Rpol_cat_phage"/>
</dbReference>
<feature type="domain" description="RdRp catalytic" evidence="10">
    <location>
        <begin position="275"/>
        <end position="402"/>
    </location>
</feature>